<protein>
    <submittedName>
        <fullName evidence="1">Uncharacterized protein</fullName>
    </submittedName>
</protein>
<name>A0A6L2N939_TANCI</name>
<reference evidence="1" key="1">
    <citation type="journal article" date="2019" name="Sci. Rep.">
        <title>Draft genome of Tanacetum cinerariifolium, the natural source of mosquito coil.</title>
        <authorList>
            <person name="Yamashiro T."/>
            <person name="Shiraishi A."/>
            <person name="Satake H."/>
            <person name="Nakayama K."/>
        </authorList>
    </citation>
    <scope>NUCLEOTIDE SEQUENCE</scope>
</reference>
<dbReference type="AlphaFoldDB" id="A0A6L2N939"/>
<accession>A0A6L2N939</accession>
<organism evidence="1">
    <name type="scientific">Tanacetum cinerariifolium</name>
    <name type="common">Dalmatian daisy</name>
    <name type="synonym">Chrysanthemum cinerariifolium</name>
    <dbReference type="NCBI Taxonomy" id="118510"/>
    <lineage>
        <taxon>Eukaryota</taxon>
        <taxon>Viridiplantae</taxon>
        <taxon>Streptophyta</taxon>
        <taxon>Embryophyta</taxon>
        <taxon>Tracheophyta</taxon>
        <taxon>Spermatophyta</taxon>
        <taxon>Magnoliopsida</taxon>
        <taxon>eudicotyledons</taxon>
        <taxon>Gunneridae</taxon>
        <taxon>Pentapetalae</taxon>
        <taxon>asterids</taxon>
        <taxon>campanulids</taxon>
        <taxon>Asterales</taxon>
        <taxon>Asteraceae</taxon>
        <taxon>Asteroideae</taxon>
        <taxon>Anthemideae</taxon>
        <taxon>Anthemidinae</taxon>
        <taxon>Tanacetum</taxon>
    </lineage>
</organism>
<proteinExistence type="predicted"/>
<sequence>MENLSSFYQDIRPSLSADGHLTQEEPAKEALQKSAKSLLYYRKLEGKVNKNALADTGSDINTMPYRILFDIRKRRDEEESDSDDEDEYQIKRNKFEAPIYGPKPSPYLNFSFLGSLPVPLKQVNWKPDYKGCYTKEEEATRQWHTEIKLTDPYGNIYIQDDDEVRSSRSKRSRKHETMKEVLLLQVHHEFLLWEGCSGEAKSSYNTRLANLLPRHIYSPCLVNWDVLNRMGCDEEIDDMLRIRLREARSDEEIFTSVAWIKSFNINEPIYTELCHEFYSTYEFNEVCTDDELQTKKIIKFRLCGRALSLTLLEFSRRLGQYQATRLNEEGFNVYFEGGLRSDEHFNAQEYWLRISQEKTLSLSRSHASTIKYPVLRVIHKMIIYGLHQNGYANVAWLIARWMKRKRAGTQKKSQICHGQFISKIARKSRVLTDNVLRSLSAPVYCRDLDTTTLRELIDSESRLILEDPQPGVPRLSIPRPPRASM</sequence>
<comment type="caution">
    <text evidence="1">The sequence shown here is derived from an EMBL/GenBank/DDBJ whole genome shotgun (WGS) entry which is preliminary data.</text>
</comment>
<dbReference type="EMBL" id="BKCJ010008535">
    <property type="protein sequence ID" value="GEU82711.1"/>
    <property type="molecule type" value="Genomic_DNA"/>
</dbReference>
<gene>
    <name evidence="1" type="ORF">Tci_054689</name>
</gene>
<evidence type="ECO:0000313" key="1">
    <source>
        <dbReference type="EMBL" id="GEU82711.1"/>
    </source>
</evidence>